<protein>
    <submittedName>
        <fullName evidence="1">Uncharacterized protein</fullName>
    </submittedName>
</protein>
<organism evidence="1">
    <name type="scientific">Tetraselmis sp. GSL018</name>
    <dbReference type="NCBI Taxonomy" id="582737"/>
    <lineage>
        <taxon>Eukaryota</taxon>
        <taxon>Viridiplantae</taxon>
        <taxon>Chlorophyta</taxon>
        <taxon>core chlorophytes</taxon>
        <taxon>Chlorodendrophyceae</taxon>
        <taxon>Chlorodendrales</taxon>
        <taxon>Chlorodendraceae</taxon>
        <taxon>Tetraselmis</taxon>
    </lineage>
</organism>
<dbReference type="EMBL" id="GBEZ01023097">
    <property type="protein sequence ID" value="JAC63771.1"/>
    <property type="molecule type" value="Transcribed_RNA"/>
</dbReference>
<feature type="non-terminal residue" evidence="1">
    <location>
        <position position="1"/>
    </location>
</feature>
<dbReference type="AlphaFoldDB" id="A0A061QZN9"/>
<feature type="non-terminal residue" evidence="1">
    <location>
        <position position="70"/>
    </location>
</feature>
<evidence type="ECO:0000313" key="1">
    <source>
        <dbReference type="EMBL" id="JAC63771.1"/>
    </source>
</evidence>
<accession>A0A061QZN9</accession>
<name>A0A061QZN9_9CHLO</name>
<proteinExistence type="predicted"/>
<sequence>GICAVHQTRCVTRFELSSEKLALKQLLRRKAQSVEDDSGPNPSSFPPDYHLPPFFPVVGEENVCVCVCVC</sequence>
<gene>
    <name evidence="1" type="ORF">TSPGSL018_19800</name>
</gene>
<reference evidence="1" key="1">
    <citation type="submission" date="2014-05" db="EMBL/GenBank/DDBJ databases">
        <title>The transcriptome of the halophilic microalga Tetraselmis sp. GSL018 isolated from the Great Salt Lake, Utah.</title>
        <authorList>
            <person name="Jinkerson R.E."/>
            <person name="D'Adamo S."/>
            <person name="Posewitz M.C."/>
        </authorList>
    </citation>
    <scope>NUCLEOTIDE SEQUENCE</scope>
    <source>
        <strain evidence="1">GSL018</strain>
    </source>
</reference>